<dbReference type="EMBL" id="JAPHNI010001708">
    <property type="protein sequence ID" value="KAJ8104980.1"/>
    <property type="molecule type" value="Genomic_DNA"/>
</dbReference>
<organism evidence="1 2">
    <name type="scientific">Boeremia exigua</name>
    <dbReference type="NCBI Taxonomy" id="749465"/>
    <lineage>
        <taxon>Eukaryota</taxon>
        <taxon>Fungi</taxon>
        <taxon>Dikarya</taxon>
        <taxon>Ascomycota</taxon>
        <taxon>Pezizomycotina</taxon>
        <taxon>Dothideomycetes</taxon>
        <taxon>Pleosporomycetidae</taxon>
        <taxon>Pleosporales</taxon>
        <taxon>Pleosporineae</taxon>
        <taxon>Didymellaceae</taxon>
        <taxon>Boeremia</taxon>
    </lineage>
</organism>
<evidence type="ECO:0000313" key="2">
    <source>
        <dbReference type="Proteomes" id="UP001153331"/>
    </source>
</evidence>
<sequence length="207" mass="21343">MRRQRNTEDEILVALESAHALATRRITRNKARRGGQLPHFNRLVEGARDEAATRGGEGDAVHAVFVAVLAFEADDELACVDVPDADALVEGAGGDVEVVRGNGDGRHAVFDGEVGDLAVGLEVPQAHAAVARARGDDAAVAGKVEAVDVLLVAGELVLDLARGNVPHADDLVLGARGQEAAVRAEAHAADVQVAVLGQAGVLQPVAT</sequence>
<protein>
    <submittedName>
        <fullName evidence="1">Uncharacterized protein</fullName>
    </submittedName>
</protein>
<gene>
    <name evidence="1" type="ORF">OPT61_g10458</name>
</gene>
<comment type="caution">
    <text evidence="1">The sequence shown here is derived from an EMBL/GenBank/DDBJ whole genome shotgun (WGS) entry which is preliminary data.</text>
</comment>
<dbReference type="Proteomes" id="UP001153331">
    <property type="component" value="Unassembled WGS sequence"/>
</dbReference>
<proteinExistence type="predicted"/>
<reference evidence="1" key="1">
    <citation type="submission" date="2022-11" db="EMBL/GenBank/DDBJ databases">
        <title>Genome Sequence of Boeremia exigua.</title>
        <authorList>
            <person name="Buettner E."/>
        </authorList>
    </citation>
    <scope>NUCLEOTIDE SEQUENCE</scope>
    <source>
        <strain evidence="1">CU02</strain>
    </source>
</reference>
<name>A0ACC2HPN6_9PLEO</name>
<keyword evidence="2" id="KW-1185">Reference proteome</keyword>
<accession>A0ACC2HPN6</accession>
<evidence type="ECO:0000313" key="1">
    <source>
        <dbReference type="EMBL" id="KAJ8104980.1"/>
    </source>
</evidence>